<gene>
    <name evidence="1" type="ORF">PLEPLA_LOCUS34665</name>
</gene>
<dbReference type="AlphaFoldDB" id="A0A9N7VCS9"/>
<organism evidence="1 2">
    <name type="scientific">Pleuronectes platessa</name>
    <name type="common">European plaice</name>
    <dbReference type="NCBI Taxonomy" id="8262"/>
    <lineage>
        <taxon>Eukaryota</taxon>
        <taxon>Metazoa</taxon>
        <taxon>Chordata</taxon>
        <taxon>Craniata</taxon>
        <taxon>Vertebrata</taxon>
        <taxon>Euteleostomi</taxon>
        <taxon>Actinopterygii</taxon>
        <taxon>Neopterygii</taxon>
        <taxon>Teleostei</taxon>
        <taxon>Neoteleostei</taxon>
        <taxon>Acanthomorphata</taxon>
        <taxon>Carangaria</taxon>
        <taxon>Pleuronectiformes</taxon>
        <taxon>Pleuronectoidei</taxon>
        <taxon>Pleuronectidae</taxon>
        <taxon>Pleuronectes</taxon>
    </lineage>
</organism>
<protein>
    <submittedName>
        <fullName evidence="1">Uncharacterized protein</fullName>
    </submittedName>
</protein>
<reference evidence="1" key="1">
    <citation type="submission" date="2020-03" db="EMBL/GenBank/DDBJ databases">
        <authorList>
            <person name="Weist P."/>
        </authorList>
    </citation>
    <scope>NUCLEOTIDE SEQUENCE</scope>
</reference>
<evidence type="ECO:0000313" key="2">
    <source>
        <dbReference type="Proteomes" id="UP001153269"/>
    </source>
</evidence>
<sequence length="163" mass="17826">MTQSSEQGKGKEEKAAFKAVHVSVRWGPTHRSPNALQGGHHLDDAANHTSRCLAARFGMAAIWELMKRGVSSPDKTCMKEASAPLHFMLDAKTMRPSNAVSPFAPNPLPHPPPSSATQHLFSQRILCVTGSSEKRGKKWERDGCVPSSLLFSILLNGPLFDRK</sequence>
<accession>A0A9N7VCS9</accession>
<comment type="caution">
    <text evidence="1">The sequence shown here is derived from an EMBL/GenBank/DDBJ whole genome shotgun (WGS) entry which is preliminary data.</text>
</comment>
<proteinExistence type="predicted"/>
<dbReference type="Proteomes" id="UP001153269">
    <property type="component" value="Unassembled WGS sequence"/>
</dbReference>
<evidence type="ECO:0000313" key="1">
    <source>
        <dbReference type="EMBL" id="CAB1446956.1"/>
    </source>
</evidence>
<dbReference type="EMBL" id="CADEAL010003931">
    <property type="protein sequence ID" value="CAB1446956.1"/>
    <property type="molecule type" value="Genomic_DNA"/>
</dbReference>
<keyword evidence="2" id="KW-1185">Reference proteome</keyword>
<name>A0A9N7VCS9_PLEPL</name>